<evidence type="ECO:0000313" key="4">
    <source>
        <dbReference type="Proteomes" id="UP001497623"/>
    </source>
</evidence>
<dbReference type="GO" id="GO:0071277">
    <property type="term" value="P:cellular response to calcium ion"/>
    <property type="evidence" value="ECO:0007669"/>
    <property type="project" value="TreeGrafter"/>
</dbReference>
<dbReference type="InterPro" id="IPR037768">
    <property type="entry name" value="C2B_Copine"/>
</dbReference>
<gene>
    <name evidence="3" type="ORF">MNOR_LOCUS37208</name>
</gene>
<keyword evidence="1" id="KW-1133">Transmembrane helix</keyword>
<dbReference type="InterPro" id="IPR045052">
    <property type="entry name" value="Copine"/>
</dbReference>
<dbReference type="InterPro" id="IPR010734">
    <property type="entry name" value="Copine_C"/>
</dbReference>
<dbReference type="AlphaFoldDB" id="A0AAV2SIT1"/>
<reference evidence="3 4" key="1">
    <citation type="submission" date="2024-05" db="EMBL/GenBank/DDBJ databases">
        <authorList>
            <person name="Wallberg A."/>
        </authorList>
    </citation>
    <scope>NUCLEOTIDE SEQUENCE [LARGE SCALE GENOMIC DNA]</scope>
</reference>
<name>A0AAV2SIT1_MEGNR</name>
<evidence type="ECO:0000259" key="2">
    <source>
        <dbReference type="PROSITE" id="PS50004"/>
    </source>
</evidence>
<feature type="domain" description="C2" evidence="2">
    <location>
        <begin position="1"/>
        <end position="119"/>
    </location>
</feature>
<dbReference type="PANTHER" id="PTHR10857">
    <property type="entry name" value="COPINE"/>
    <property type="match status" value="1"/>
</dbReference>
<comment type="caution">
    <text evidence="3">The sequence shown here is derived from an EMBL/GenBank/DDBJ whole genome shotgun (WGS) entry which is preliminary data.</text>
</comment>
<dbReference type="Proteomes" id="UP001497623">
    <property type="component" value="Unassembled WGS sequence"/>
</dbReference>
<dbReference type="Gene3D" id="2.60.40.150">
    <property type="entry name" value="C2 domain"/>
    <property type="match status" value="1"/>
</dbReference>
<evidence type="ECO:0000313" key="3">
    <source>
        <dbReference type="EMBL" id="CAL4196829.1"/>
    </source>
</evidence>
<dbReference type="GO" id="GO:0005886">
    <property type="term" value="C:plasma membrane"/>
    <property type="evidence" value="ECO:0007669"/>
    <property type="project" value="TreeGrafter"/>
</dbReference>
<dbReference type="CDD" id="cd04048">
    <property type="entry name" value="C2A_Copine"/>
    <property type="match status" value="1"/>
</dbReference>
<dbReference type="SUPFAM" id="SSF49562">
    <property type="entry name" value="C2 domain (Calcium/lipid-binding domain, CaLB)"/>
    <property type="match status" value="2"/>
</dbReference>
<proteinExistence type="predicted"/>
<dbReference type="Pfam" id="PF00168">
    <property type="entry name" value="C2"/>
    <property type="match status" value="2"/>
</dbReference>
<accession>A0AAV2SIT1</accession>
<evidence type="ECO:0000256" key="1">
    <source>
        <dbReference type="SAM" id="Phobius"/>
    </source>
</evidence>
<feature type="non-terminal residue" evidence="3">
    <location>
        <position position="413"/>
    </location>
</feature>
<dbReference type="SMART" id="SM00239">
    <property type="entry name" value="C2"/>
    <property type="match status" value="1"/>
</dbReference>
<sequence length="413" mass="46762">MAATSVSPTFLVEISICSRNLRDTDVFSKSDPMCIVYYQPFGSNRYAELKRTECIDNTLNPEFATKIPITFHFEEQQKLKFSLVDIDSTNTNVEDHDFLGDFECTLAQLVSSGRVEKPLVNPGYTNNGSIILTTEELNSCKEELVIQFTGKKLENTHWFSSISTFLEFYKSNESGIYSVVYRTPTVNYSVDPVYKEFSVPLRTFCGGDYDRNMKVICREFISSGDHKEIGTFYTTVRKLTAGPSPDNTYKIINEHKQKKKGRSYKGGGQVIVNRAHVKQIFSFVDYIKGGTEINAFIAIDFTASNGNPQDPKSLHFLNANTPNQYCTAIQAVGTIIEDYDTDKFFPVLGFGARMPPDYTTVSHEFFVNGDPTNPFCHRVQGFYFYILSLVGLYGPVRVAPIVRRMCRFAQSHQ</sequence>
<dbReference type="PROSITE" id="PS50004">
    <property type="entry name" value="C2"/>
    <property type="match status" value="1"/>
</dbReference>
<feature type="transmembrane region" description="Helical" evidence="1">
    <location>
        <begin position="382"/>
        <end position="402"/>
    </location>
</feature>
<dbReference type="EMBL" id="CAXKWB010073183">
    <property type="protein sequence ID" value="CAL4196829.1"/>
    <property type="molecule type" value="Genomic_DNA"/>
</dbReference>
<keyword evidence="1" id="KW-0472">Membrane</keyword>
<keyword evidence="4" id="KW-1185">Reference proteome</keyword>
<organism evidence="3 4">
    <name type="scientific">Meganyctiphanes norvegica</name>
    <name type="common">Northern krill</name>
    <name type="synonym">Thysanopoda norvegica</name>
    <dbReference type="NCBI Taxonomy" id="48144"/>
    <lineage>
        <taxon>Eukaryota</taxon>
        <taxon>Metazoa</taxon>
        <taxon>Ecdysozoa</taxon>
        <taxon>Arthropoda</taxon>
        <taxon>Crustacea</taxon>
        <taxon>Multicrustacea</taxon>
        <taxon>Malacostraca</taxon>
        <taxon>Eumalacostraca</taxon>
        <taxon>Eucarida</taxon>
        <taxon>Euphausiacea</taxon>
        <taxon>Euphausiidae</taxon>
        <taxon>Meganyctiphanes</taxon>
    </lineage>
</organism>
<dbReference type="CDD" id="cd04047">
    <property type="entry name" value="C2B_Copine"/>
    <property type="match status" value="1"/>
</dbReference>
<dbReference type="GO" id="GO:0005544">
    <property type="term" value="F:calcium-dependent phospholipid binding"/>
    <property type="evidence" value="ECO:0007669"/>
    <property type="project" value="InterPro"/>
</dbReference>
<dbReference type="InterPro" id="IPR035892">
    <property type="entry name" value="C2_domain_sf"/>
</dbReference>
<dbReference type="PANTHER" id="PTHR10857:SF106">
    <property type="entry name" value="C2 DOMAIN-CONTAINING PROTEIN"/>
    <property type="match status" value="1"/>
</dbReference>
<protein>
    <recommendedName>
        <fullName evidence="2">C2 domain-containing protein</fullName>
    </recommendedName>
</protein>
<dbReference type="FunFam" id="2.60.40.150:FF:000099">
    <property type="entry name" value="Copine 3"/>
    <property type="match status" value="1"/>
</dbReference>
<keyword evidence="1" id="KW-0812">Transmembrane</keyword>
<dbReference type="InterPro" id="IPR000008">
    <property type="entry name" value="C2_dom"/>
</dbReference>
<dbReference type="Pfam" id="PF07002">
    <property type="entry name" value="Copine"/>
    <property type="match status" value="1"/>
</dbReference>